<dbReference type="SUPFAM" id="SSF51182">
    <property type="entry name" value="RmlC-like cupins"/>
    <property type="match status" value="1"/>
</dbReference>
<comment type="caution">
    <text evidence="1">The sequence shown here is derived from an EMBL/GenBank/DDBJ whole genome shotgun (WGS) entry which is preliminary data.</text>
</comment>
<dbReference type="Proteomes" id="UP000178935">
    <property type="component" value="Unassembled WGS sequence"/>
</dbReference>
<evidence type="ECO:0000313" key="2">
    <source>
        <dbReference type="Proteomes" id="UP000178935"/>
    </source>
</evidence>
<gene>
    <name evidence="1" type="ORF">A2561_02570</name>
</gene>
<organism evidence="1 2">
    <name type="scientific">Candidatus Staskawiczbacteria bacterium RIFOXYD1_FULL_32_13</name>
    <dbReference type="NCBI Taxonomy" id="1802234"/>
    <lineage>
        <taxon>Bacteria</taxon>
        <taxon>Candidatus Staskawicziibacteriota</taxon>
    </lineage>
</organism>
<protein>
    <submittedName>
        <fullName evidence="1">Uncharacterized protein</fullName>
    </submittedName>
</protein>
<name>A0A1G2JQC5_9BACT</name>
<evidence type="ECO:0000313" key="1">
    <source>
        <dbReference type="EMBL" id="OGZ89292.1"/>
    </source>
</evidence>
<dbReference type="EMBL" id="MHPU01000008">
    <property type="protein sequence ID" value="OGZ89292.1"/>
    <property type="molecule type" value="Genomic_DNA"/>
</dbReference>
<proteinExistence type="predicted"/>
<dbReference type="AlphaFoldDB" id="A0A1G2JQC5"/>
<reference evidence="1 2" key="1">
    <citation type="journal article" date="2016" name="Nat. Commun.">
        <title>Thousands of microbial genomes shed light on interconnected biogeochemical processes in an aquifer system.</title>
        <authorList>
            <person name="Anantharaman K."/>
            <person name="Brown C.T."/>
            <person name="Hug L.A."/>
            <person name="Sharon I."/>
            <person name="Castelle C.J."/>
            <person name="Probst A.J."/>
            <person name="Thomas B.C."/>
            <person name="Singh A."/>
            <person name="Wilkins M.J."/>
            <person name="Karaoz U."/>
            <person name="Brodie E.L."/>
            <person name="Williams K.H."/>
            <person name="Hubbard S.S."/>
            <person name="Banfield J.F."/>
        </authorList>
    </citation>
    <scope>NUCLEOTIDE SEQUENCE [LARGE SCALE GENOMIC DNA]</scope>
</reference>
<sequence length="140" mass="16062">MKTTETIKNKNNEILAIIIYNNFKKKGVNFLTSGEFSQQLAFISKKAKEKISAHCHEITKRDIVFAQETLFIKKGKVKINFYSKDKTYFDSRILGKGNVVLLAGGGHGFEFLKDTEMIEVKQGPYLNEDYKIEFKGIEEI</sequence>
<accession>A0A1G2JQC5</accession>
<dbReference type="InterPro" id="IPR011051">
    <property type="entry name" value="RmlC_Cupin_sf"/>
</dbReference>